<dbReference type="PANTHER" id="PTHR38787">
    <property type="entry name" value="REGULATORY P DOMAIN-CONTAINING PROTEIN"/>
    <property type="match status" value="1"/>
</dbReference>
<dbReference type="Pfam" id="PF18962">
    <property type="entry name" value="Por_Secre_tail"/>
    <property type="match status" value="1"/>
</dbReference>
<dbReference type="PANTHER" id="PTHR38787:SF3">
    <property type="entry name" value="REGULATORY P DOMAIN-CONTAINING PROTEIN"/>
    <property type="match status" value="1"/>
</dbReference>
<organism evidence="2">
    <name type="scientific">uncultured Flavobacteriia bacterium</name>
    <dbReference type="NCBI Taxonomy" id="212695"/>
    <lineage>
        <taxon>Bacteria</taxon>
        <taxon>Pseudomonadati</taxon>
        <taxon>Bacteroidota</taxon>
        <taxon>Flavobacteriia</taxon>
        <taxon>environmental samples</taxon>
    </lineage>
</organism>
<dbReference type="Pfam" id="PF08309">
    <property type="entry name" value="LVIVD"/>
    <property type="match status" value="4"/>
</dbReference>
<dbReference type="InterPro" id="IPR013211">
    <property type="entry name" value="LVIVD"/>
</dbReference>
<protein>
    <recommendedName>
        <fullName evidence="1">Secretion system C-terminal sorting domain-containing protein</fullName>
    </recommendedName>
</protein>
<accession>H6RHW2</accession>
<dbReference type="NCBIfam" id="TIGR04183">
    <property type="entry name" value="Por_Secre_tail"/>
    <property type="match status" value="1"/>
</dbReference>
<evidence type="ECO:0000313" key="2">
    <source>
        <dbReference type="EMBL" id="CCG00623.1"/>
    </source>
</evidence>
<dbReference type="NCBIfam" id="TIGR04312">
    <property type="entry name" value="choice_anch_B"/>
    <property type="match status" value="1"/>
</dbReference>
<dbReference type="GO" id="GO:0005576">
    <property type="term" value="C:extracellular region"/>
    <property type="evidence" value="ECO:0007669"/>
    <property type="project" value="TreeGrafter"/>
</dbReference>
<dbReference type="InterPro" id="IPR026444">
    <property type="entry name" value="Secre_tail"/>
</dbReference>
<dbReference type="EMBL" id="FO117613">
    <property type="protein sequence ID" value="CCG00623.1"/>
    <property type="molecule type" value="Genomic_DNA"/>
</dbReference>
<evidence type="ECO:0000259" key="1">
    <source>
        <dbReference type="Pfam" id="PF18962"/>
    </source>
</evidence>
<name>H6RHW2_9BACT</name>
<sequence length="443" mass="49365">MAGEYPCNGYDLQSFISLAELDTDRGNDSWGWTDPDNGDEYAIMGVKNGTVFIDISNPINPVYLGKLPSHTGSSIWRDIKVYQNYAYVVSEANNHGMQVFDLTRLRDVSNPPEIFTEDAHYDGFGSSHNIVINEESGYAYSVGDNTYSGGPHFIDISDPSNPTAAGGYADDGYTHDAQVVMYNGPDTDYIGKEIYVGSNEDRVVIVDVTDKNNPQHIASVSYSNDSYTHQGWMTDDFKYYILGDEADEIIFGFNTKTIILDLTDLDNPIHSFDYNGSTLATDHNGYVNGDVFYLANNAAGLRVIDISDIANGNMTEIGYFDSHPSNDFAGYEGIWSTYPYFESGNIVISDREGFFVVKSSTLAIEENSISNFNIHPNPTTNTIYINSIHFPIRAIKIYDLSGKLLLSKKYNSEINININISNFSDGIYILKLNNEFITKIIKQ</sequence>
<reference evidence="2" key="2">
    <citation type="submission" date="2012-02" db="EMBL/GenBank/DDBJ databases">
        <authorList>
            <person name="Genoscope - CEA"/>
        </authorList>
    </citation>
    <scope>NUCLEOTIDE SEQUENCE</scope>
</reference>
<reference evidence="2" key="1">
    <citation type="journal article" date="2012" name="Environ. Microbiol.">
        <title>Genomic content of uncultured Bacteroidetes from contrasting oceanic provinces in the North Atlantic Ocean.</title>
        <authorList>
            <person name="Gomez-Pereira P.R."/>
            <person name="Schuler M."/>
            <person name="Fuchs B.M."/>
            <person name="Bennke C."/>
            <person name="Teeling H."/>
            <person name="Waldmann J."/>
            <person name="Richter M."/>
            <person name="Barbe V."/>
            <person name="Bataille E."/>
            <person name="Glockner F.O."/>
            <person name="Amann R."/>
        </authorList>
    </citation>
    <scope>NUCLEOTIDE SEQUENCE</scope>
</reference>
<dbReference type="AlphaFoldDB" id="H6RHW2"/>
<dbReference type="InterPro" id="IPR027589">
    <property type="entry name" value="Choice_anch_B"/>
</dbReference>
<gene>
    <name evidence="2" type="ORF">VIS_S3DIC30024</name>
</gene>
<proteinExistence type="predicted"/>
<feature type="domain" description="Secretion system C-terminal sorting" evidence="1">
    <location>
        <begin position="374"/>
        <end position="438"/>
    </location>
</feature>